<dbReference type="OrthoDB" id="4627762at2"/>
<evidence type="ECO:0008006" key="4">
    <source>
        <dbReference type="Google" id="ProtNLM"/>
    </source>
</evidence>
<dbReference type="RefSeq" id="WP_055580965.1">
    <property type="nucleotide sequence ID" value="NZ_LKTM01000361.1"/>
</dbReference>
<keyword evidence="1" id="KW-0812">Transmembrane</keyword>
<feature type="transmembrane region" description="Helical" evidence="1">
    <location>
        <begin position="135"/>
        <end position="161"/>
    </location>
</feature>
<dbReference type="Pfam" id="PF11139">
    <property type="entry name" value="SfLAP"/>
    <property type="match status" value="1"/>
</dbReference>
<reference evidence="2 3" key="1">
    <citation type="submission" date="2015-10" db="EMBL/GenBank/DDBJ databases">
        <title>Mycobacterium gordonae draft genome assembly.</title>
        <authorList>
            <person name="Ustinova V."/>
            <person name="Smirnova T."/>
            <person name="Blagodatskikh K."/>
            <person name="Varlamov D."/>
            <person name="Larionova E."/>
            <person name="Chernousova L."/>
        </authorList>
    </citation>
    <scope>NUCLEOTIDE SEQUENCE [LARGE SCALE GENOMIC DNA]</scope>
    <source>
        <strain evidence="2 3">CTRI 14-8773</strain>
    </source>
</reference>
<dbReference type="STRING" id="1778.A9W97_31025"/>
<evidence type="ECO:0000313" key="3">
    <source>
        <dbReference type="Proteomes" id="UP000051677"/>
    </source>
</evidence>
<feature type="transmembrane region" description="Helical" evidence="1">
    <location>
        <begin position="72"/>
        <end position="93"/>
    </location>
</feature>
<protein>
    <recommendedName>
        <fullName evidence="4">GAP family protein</fullName>
    </recommendedName>
</protein>
<accession>A0A0Q2QVD9</accession>
<proteinExistence type="predicted"/>
<feature type="transmembrane region" description="Helical" evidence="1">
    <location>
        <begin position="173"/>
        <end position="194"/>
    </location>
</feature>
<feature type="transmembrane region" description="Helical" evidence="1">
    <location>
        <begin position="215"/>
        <end position="234"/>
    </location>
</feature>
<dbReference type="Proteomes" id="UP000051677">
    <property type="component" value="Unassembled WGS sequence"/>
</dbReference>
<keyword evidence="1" id="KW-0472">Membrane</keyword>
<keyword evidence="1" id="KW-1133">Transmembrane helix</keyword>
<dbReference type="EMBL" id="LKTM01000361">
    <property type="protein sequence ID" value="KQH75950.1"/>
    <property type="molecule type" value="Genomic_DNA"/>
</dbReference>
<dbReference type="AlphaFoldDB" id="A0A0Q2QVD9"/>
<organism evidence="2 3">
    <name type="scientific">Mycobacterium gordonae</name>
    <dbReference type="NCBI Taxonomy" id="1778"/>
    <lineage>
        <taxon>Bacteria</taxon>
        <taxon>Bacillati</taxon>
        <taxon>Actinomycetota</taxon>
        <taxon>Actinomycetes</taxon>
        <taxon>Mycobacteriales</taxon>
        <taxon>Mycobacteriaceae</taxon>
        <taxon>Mycobacterium</taxon>
    </lineage>
</organism>
<name>A0A0Q2QVD9_MYCGO</name>
<feature type="transmembrane region" description="Helical" evidence="1">
    <location>
        <begin position="38"/>
        <end position="57"/>
    </location>
</feature>
<feature type="transmembrane region" description="Helical" evidence="1">
    <location>
        <begin position="6"/>
        <end position="26"/>
    </location>
</feature>
<gene>
    <name evidence="2" type="ORF">AO501_18070</name>
</gene>
<comment type="caution">
    <text evidence="2">The sequence shown here is derived from an EMBL/GenBank/DDBJ whole genome shotgun (WGS) entry which is preliminary data.</text>
</comment>
<dbReference type="InterPro" id="IPR021315">
    <property type="entry name" value="Gap/Sap"/>
</dbReference>
<evidence type="ECO:0000313" key="2">
    <source>
        <dbReference type="EMBL" id="KQH75950.1"/>
    </source>
</evidence>
<evidence type="ECO:0000256" key="1">
    <source>
        <dbReference type="SAM" id="Phobius"/>
    </source>
</evidence>
<sequence length="236" mass="25037">MWIPILVMALAVSLEPFRIGMTVLMLNRPRPVLQLGAFLCGGFSMGVSVGLVVIFVFRRRLVASAHLTLPTVQVLIGGLAVVVAAVLAVRVVVERFRPGRPVDGDVVGRGDPAERETYVRRLHMWVRQLLTGRQLWVAALAGLGIALPSVDYLAALAVILASGAAATDQVGALLLYNVVAFALVEVSLLAYLLAPGTTRRSLTALNTWVGSRRRVEVAALLLFVGLVLIGAGVAGS</sequence>